<dbReference type="AlphaFoldDB" id="X1C4N4"/>
<sequence length="112" mass="12309">MRPSMLIIQKKTLRLISTIVVICVISLPLPLAAQTTVDQVTAAGEKRADSGAAEQQRVEKVADQTDSLTADYRTVLKVVDGLKIYNSLLQRQIDNQEREKTALNESMGNVAL</sequence>
<protein>
    <submittedName>
        <fullName evidence="1">Uncharacterized protein</fullName>
    </submittedName>
</protein>
<name>X1C4N4_9ZZZZ</name>
<comment type="caution">
    <text evidence="1">The sequence shown here is derived from an EMBL/GenBank/DDBJ whole genome shotgun (WGS) entry which is preliminary data.</text>
</comment>
<organism evidence="1">
    <name type="scientific">marine sediment metagenome</name>
    <dbReference type="NCBI Taxonomy" id="412755"/>
    <lineage>
        <taxon>unclassified sequences</taxon>
        <taxon>metagenomes</taxon>
        <taxon>ecological metagenomes</taxon>
    </lineage>
</organism>
<accession>X1C4N4</accession>
<reference evidence="1" key="1">
    <citation type="journal article" date="2014" name="Front. Microbiol.">
        <title>High frequency of phylogenetically diverse reductive dehalogenase-homologous genes in deep subseafloor sedimentary metagenomes.</title>
        <authorList>
            <person name="Kawai M."/>
            <person name="Futagami T."/>
            <person name="Toyoda A."/>
            <person name="Takaki Y."/>
            <person name="Nishi S."/>
            <person name="Hori S."/>
            <person name="Arai W."/>
            <person name="Tsubouchi T."/>
            <person name="Morono Y."/>
            <person name="Uchiyama I."/>
            <person name="Ito T."/>
            <person name="Fujiyama A."/>
            <person name="Inagaki F."/>
            <person name="Takami H."/>
        </authorList>
    </citation>
    <scope>NUCLEOTIDE SEQUENCE</scope>
    <source>
        <strain evidence="1">Expedition CK06-06</strain>
    </source>
</reference>
<proteinExistence type="predicted"/>
<evidence type="ECO:0000313" key="1">
    <source>
        <dbReference type="EMBL" id="GAG91363.1"/>
    </source>
</evidence>
<gene>
    <name evidence="1" type="ORF">S01H4_50371</name>
</gene>
<dbReference type="Pfam" id="PF11932">
    <property type="entry name" value="DUF3450"/>
    <property type="match status" value="1"/>
</dbReference>
<dbReference type="InterPro" id="IPR016866">
    <property type="entry name" value="UCP028069"/>
</dbReference>
<feature type="non-terminal residue" evidence="1">
    <location>
        <position position="112"/>
    </location>
</feature>
<dbReference type="EMBL" id="BART01028595">
    <property type="protein sequence ID" value="GAG91363.1"/>
    <property type="molecule type" value="Genomic_DNA"/>
</dbReference>